<dbReference type="AlphaFoldDB" id="A0A927JBG2"/>
<dbReference type="Gene3D" id="3.40.430.10">
    <property type="entry name" value="Dihydrofolate Reductase, subunit A"/>
    <property type="match status" value="1"/>
</dbReference>
<evidence type="ECO:0000256" key="5">
    <source>
        <dbReference type="ARBA" id="ARBA00022857"/>
    </source>
</evidence>
<sequence>MRLIWAQARDGAIGAGGAIPWHVPEDMQRFRELTRGHPVIMGRRTWDSLPERFRPLPGRANIVVTRDPAWAAEGAHVAGSLEAAASRYPDAWVMGGAQIYAQALEQDAGHGITGLHVTEIDLDVEGDAFAPTIGAEWHVVAAEPAEGWSISRTGIRYRFLEYARR</sequence>
<dbReference type="GO" id="GO:0046654">
    <property type="term" value="P:tetrahydrofolate biosynthetic process"/>
    <property type="evidence" value="ECO:0007669"/>
    <property type="project" value="InterPro"/>
</dbReference>
<dbReference type="GO" id="GO:0005829">
    <property type="term" value="C:cytosol"/>
    <property type="evidence" value="ECO:0007669"/>
    <property type="project" value="TreeGrafter"/>
</dbReference>
<dbReference type="Pfam" id="PF00186">
    <property type="entry name" value="DHFR_1"/>
    <property type="match status" value="1"/>
</dbReference>
<keyword evidence="5 7" id="KW-0521">NADP</keyword>
<comment type="similarity">
    <text evidence="2 7 8">Belongs to the dihydrofolate reductase family.</text>
</comment>
<dbReference type="SUPFAM" id="SSF53597">
    <property type="entry name" value="Dihydrofolate reductase-like"/>
    <property type="match status" value="1"/>
</dbReference>
<evidence type="ECO:0000259" key="9">
    <source>
        <dbReference type="PROSITE" id="PS51330"/>
    </source>
</evidence>
<dbReference type="PANTHER" id="PTHR48069">
    <property type="entry name" value="DIHYDROFOLATE REDUCTASE"/>
    <property type="match status" value="1"/>
</dbReference>
<evidence type="ECO:0000256" key="7">
    <source>
        <dbReference type="PIRNR" id="PIRNR000194"/>
    </source>
</evidence>
<evidence type="ECO:0000256" key="6">
    <source>
        <dbReference type="ARBA" id="ARBA00023002"/>
    </source>
</evidence>
<evidence type="ECO:0000256" key="8">
    <source>
        <dbReference type="RuleBase" id="RU004474"/>
    </source>
</evidence>
<keyword evidence="11" id="KW-1185">Reference proteome</keyword>
<dbReference type="EC" id="1.5.1.3" evidence="3 7"/>
<name>A0A927JBG2_9ACTN</name>
<evidence type="ECO:0000256" key="3">
    <source>
        <dbReference type="ARBA" id="ARBA00012856"/>
    </source>
</evidence>
<dbReference type="PROSITE" id="PS51330">
    <property type="entry name" value="DHFR_2"/>
    <property type="match status" value="1"/>
</dbReference>
<dbReference type="GO" id="GO:0004146">
    <property type="term" value="F:dihydrofolate reductase activity"/>
    <property type="evidence" value="ECO:0007669"/>
    <property type="project" value="UniProtKB-EC"/>
</dbReference>
<comment type="function">
    <text evidence="7">Key enzyme in folate metabolism. Catalyzes an essential reaction for de novo glycine and purine synthesis, and for DNA precursor synthesis.</text>
</comment>
<dbReference type="EMBL" id="JACYWE010000003">
    <property type="protein sequence ID" value="MBD8506023.1"/>
    <property type="molecule type" value="Genomic_DNA"/>
</dbReference>
<reference evidence="10" key="1">
    <citation type="submission" date="2020-09" db="EMBL/GenBank/DDBJ databases">
        <title>Hoyosella lacisalsi sp. nov., a halotolerant actinobacterium isolated from soil of Lake Gudzhirganskoe.</title>
        <authorList>
            <person name="Yang Q."/>
            <person name="Guo P.Y."/>
            <person name="Liu S.W."/>
            <person name="Li F.N."/>
            <person name="Sun C.H."/>
        </authorList>
    </citation>
    <scope>NUCLEOTIDE SEQUENCE</scope>
    <source>
        <strain evidence="10">G463</strain>
    </source>
</reference>
<evidence type="ECO:0000256" key="4">
    <source>
        <dbReference type="ARBA" id="ARBA00022563"/>
    </source>
</evidence>
<evidence type="ECO:0000256" key="1">
    <source>
        <dbReference type="ARBA" id="ARBA00004903"/>
    </source>
</evidence>
<dbReference type="InterPro" id="IPR024072">
    <property type="entry name" value="DHFR-like_dom_sf"/>
</dbReference>
<dbReference type="PANTHER" id="PTHR48069:SF3">
    <property type="entry name" value="DIHYDROFOLATE REDUCTASE"/>
    <property type="match status" value="1"/>
</dbReference>
<feature type="domain" description="DHFR" evidence="9">
    <location>
        <begin position="1"/>
        <end position="164"/>
    </location>
</feature>
<proteinExistence type="inferred from homology"/>
<dbReference type="GO" id="GO:0050661">
    <property type="term" value="F:NADP binding"/>
    <property type="evidence" value="ECO:0007669"/>
    <property type="project" value="InterPro"/>
</dbReference>
<comment type="catalytic activity">
    <reaction evidence="7">
        <text>(6S)-5,6,7,8-tetrahydrofolate + NADP(+) = 7,8-dihydrofolate + NADPH + H(+)</text>
        <dbReference type="Rhea" id="RHEA:15009"/>
        <dbReference type="ChEBI" id="CHEBI:15378"/>
        <dbReference type="ChEBI" id="CHEBI:57451"/>
        <dbReference type="ChEBI" id="CHEBI:57453"/>
        <dbReference type="ChEBI" id="CHEBI:57783"/>
        <dbReference type="ChEBI" id="CHEBI:58349"/>
        <dbReference type="EC" id="1.5.1.3"/>
    </reaction>
</comment>
<gene>
    <name evidence="10" type="ORF">HT102_05940</name>
</gene>
<dbReference type="GO" id="GO:0046452">
    <property type="term" value="P:dihydrofolate metabolic process"/>
    <property type="evidence" value="ECO:0007669"/>
    <property type="project" value="TreeGrafter"/>
</dbReference>
<comment type="caution">
    <text evidence="10">The sequence shown here is derived from an EMBL/GenBank/DDBJ whole genome shotgun (WGS) entry which is preliminary data.</text>
</comment>
<evidence type="ECO:0000256" key="2">
    <source>
        <dbReference type="ARBA" id="ARBA00009539"/>
    </source>
</evidence>
<dbReference type="GO" id="GO:0046655">
    <property type="term" value="P:folic acid metabolic process"/>
    <property type="evidence" value="ECO:0007669"/>
    <property type="project" value="TreeGrafter"/>
</dbReference>
<dbReference type="InterPro" id="IPR001796">
    <property type="entry name" value="DHFR_dom"/>
</dbReference>
<dbReference type="PIRSF" id="PIRSF000194">
    <property type="entry name" value="DHFR"/>
    <property type="match status" value="1"/>
</dbReference>
<protein>
    <recommendedName>
        <fullName evidence="3 7">Dihydrofolate reductase</fullName>
        <ecNumber evidence="3 7">1.5.1.3</ecNumber>
    </recommendedName>
</protein>
<comment type="pathway">
    <text evidence="1 7">Cofactor biosynthesis; tetrahydrofolate biosynthesis; 5,6,7,8-tetrahydrofolate from 7,8-dihydrofolate: step 1/1.</text>
</comment>
<organism evidence="10 11">
    <name type="scientific">Lolliginicoccus lacisalsi</name>
    <dbReference type="NCBI Taxonomy" id="2742202"/>
    <lineage>
        <taxon>Bacteria</taxon>
        <taxon>Bacillati</taxon>
        <taxon>Actinomycetota</taxon>
        <taxon>Actinomycetes</taxon>
        <taxon>Mycobacteriales</taxon>
        <taxon>Hoyosellaceae</taxon>
        <taxon>Lolliginicoccus</taxon>
    </lineage>
</organism>
<dbReference type="InterPro" id="IPR012259">
    <property type="entry name" value="DHFR"/>
</dbReference>
<accession>A0A927JBG2</accession>
<keyword evidence="4 7" id="KW-0554">One-carbon metabolism</keyword>
<dbReference type="GO" id="GO:0006730">
    <property type="term" value="P:one-carbon metabolic process"/>
    <property type="evidence" value="ECO:0007669"/>
    <property type="project" value="UniProtKB-KW"/>
</dbReference>
<evidence type="ECO:0000313" key="10">
    <source>
        <dbReference type="EMBL" id="MBD8506023.1"/>
    </source>
</evidence>
<dbReference type="Proteomes" id="UP000642993">
    <property type="component" value="Unassembled WGS sequence"/>
</dbReference>
<dbReference type="PRINTS" id="PR00070">
    <property type="entry name" value="DHFR"/>
</dbReference>
<keyword evidence="6 7" id="KW-0560">Oxidoreductase</keyword>
<dbReference type="PROSITE" id="PS00075">
    <property type="entry name" value="DHFR_1"/>
    <property type="match status" value="1"/>
</dbReference>
<evidence type="ECO:0000313" key="11">
    <source>
        <dbReference type="Proteomes" id="UP000642993"/>
    </source>
</evidence>
<dbReference type="CDD" id="cd00209">
    <property type="entry name" value="DHFR"/>
    <property type="match status" value="1"/>
</dbReference>
<dbReference type="InterPro" id="IPR017925">
    <property type="entry name" value="DHFR_CS"/>
</dbReference>
<dbReference type="RefSeq" id="WP_192038508.1">
    <property type="nucleotide sequence ID" value="NZ_JACYWE010000003.1"/>
</dbReference>